<dbReference type="Pfam" id="PF19420">
    <property type="entry name" value="DDAH_eukar"/>
    <property type="match status" value="1"/>
</dbReference>
<dbReference type="PIRSF" id="PIRSF028188">
    <property type="entry name" value="Amdntrnsf_FN0238"/>
    <property type="match status" value="1"/>
</dbReference>
<dbReference type="PANTHER" id="PTHR43224">
    <property type="entry name" value="AMIDINOTRANSFERASE"/>
    <property type="match status" value="1"/>
</dbReference>
<evidence type="ECO:0000256" key="1">
    <source>
        <dbReference type="SAM" id="MobiDB-lite"/>
    </source>
</evidence>
<dbReference type="Proteomes" id="UP001157160">
    <property type="component" value="Unassembled WGS sequence"/>
</dbReference>
<protein>
    <submittedName>
        <fullName evidence="2">Amidinotransferase</fullName>
    </submittedName>
</protein>
<feature type="region of interest" description="Disordered" evidence="1">
    <location>
        <begin position="261"/>
        <end position="292"/>
    </location>
</feature>
<organism evidence="2 3">
    <name type="scientific">Arenivirga flava</name>
    <dbReference type="NCBI Taxonomy" id="1930060"/>
    <lineage>
        <taxon>Bacteria</taxon>
        <taxon>Bacillati</taxon>
        <taxon>Actinomycetota</taxon>
        <taxon>Actinomycetes</taxon>
        <taxon>Micrococcales</taxon>
        <taxon>Microbacteriaceae</taxon>
        <taxon>Arenivirga</taxon>
    </lineage>
</organism>
<evidence type="ECO:0000313" key="3">
    <source>
        <dbReference type="Proteomes" id="UP001157160"/>
    </source>
</evidence>
<accession>A0AA37XBE3</accession>
<gene>
    <name evidence="2" type="ORF">GCM10025874_18860</name>
</gene>
<reference evidence="2 3" key="1">
    <citation type="journal article" date="2014" name="Int. J. Syst. Evol. Microbiol.">
        <title>Complete genome sequence of Corynebacterium casei LMG S-19264T (=DSM 44701T), isolated from a smear-ripened cheese.</title>
        <authorList>
            <consortium name="US DOE Joint Genome Institute (JGI-PGF)"/>
            <person name="Walter F."/>
            <person name="Albersmeier A."/>
            <person name="Kalinowski J."/>
            <person name="Ruckert C."/>
        </authorList>
    </citation>
    <scope>NUCLEOTIDE SEQUENCE [LARGE SCALE GENOMIC DNA]</scope>
    <source>
        <strain evidence="2 3">NBRC 112289</strain>
    </source>
</reference>
<dbReference type="InterPro" id="IPR014541">
    <property type="entry name" value="Amdntrnsf_FN0238"/>
</dbReference>
<dbReference type="EMBL" id="BSUL01000001">
    <property type="protein sequence ID" value="GMA28633.1"/>
    <property type="molecule type" value="Genomic_DNA"/>
</dbReference>
<keyword evidence="3" id="KW-1185">Reference proteome</keyword>
<dbReference type="AlphaFoldDB" id="A0AA37XBE3"/>
<dbReference type="PANTHER" id="PTHR43224:SF1">
    <property type="entry name" value="AMIDINOTRANSFERASE"/>
    <property type="match status" value="1"/>
</dbReference>
<sequence>MGQAPSAVVLIRPHRFAPNAQTALDNAFQQPATDPAEVVARRAYDEVTALAERLTAEGVTVHLFEDESGAHPDSVFPNNWFSTHAGGHVAVFPMFAPSRRGERRWDVVELLKERYRVQDVIDYSGLERDDVFLEGTGAMVLDHDARIAYVARSHRADPVALERFCTNFGFEPMAFDAADERGVPIYHSNVMLCVGTDVALVGLDRIADPLRRAQVLERLGRRREVIELSAAQLRGFAGNAIELEGSAGRFLAMSARAAASSRRSSGCGSSAAPRSSPSPSPRSSWPADRCAA</sequence>
<comment type="caution">
    <text evidence="2">The sequence shown here is derived from an EMBL/GenBank/DDBJ whole genome shotgun (WGS) entry which is preliminary data.</text>
</comment>
<name>A0AA37XBE3_9MICO</name>
<dbReference type="Gene3D" id="3.75.10.10">
    <property type="entry name" value="L-arginine/glycine Amidinotransferase, Chain A"/>
    <property type="match status" value="1"/>
</dbReference>
<proteinExistence type="predicted"/>
<dbReference type="SUPFAM" id="SSF55909">
    <property type="entry name" value="Pentein"/>
    <property type="match status" value="1"/>
</dbReference>
<evidence type="ECO:0000313" key="2">
    <source>
        <dbReference type="EMBL" id="GMA28633.1"/>
    </source>
</evidence>